<evidence type="ECO:0000256" key="7">
    <source>
        <dbReference type="SAM" id="MobiDB-lite"/>
    </source>
</evidence>
<evidence type="ECO:0000256" key="2">
    <source>
        <dbReference type="ARBA" id="ARBA00004656"/>
    </source>
</evidence>
<sequence>MSVFAKLFKKKKDNAAAAAQQESSLAFADSLSAWDDPLPPGIPFDKSQLRIVVFRESEYRGRQVLFDSAALKAFARENSNDPDIVQSISSRRPSGASRPAENTGNSTSLDEQRRAVAQVMRQSRSDVKMFGEMIFGSIPMTVRSVITKVHELRSPPQLMLTKLYPVFVPVAKNGDGGSHEVAASRLSESRSSVSSEDSGSIHSPPGLAHSTIPERLHRRSSVGPSPSLTPSHSSSSLSSLPFSPPTPFTNGGSSFQRRYQRHRVTSIDTGVKAMLNADTENEAKNGYLRAKKTVIAVAFLIYLPECDLMYKESFHEFFFTHTPLFEYSLNLFKARLEVALTEKSGFRECTTAAFEDFTETLTGFISAPRLPQPLWLVIANEKILDESYIPVLRLRLVDTLGALVVQHDTKETHFFLSRALTAVLTGHLGWISTVTPSNSQTAKYRLKHEPGWAQPLAKSHPYNPLWAQLGDMFGCVGSPLRLTKTVLVSKNPSLLNTYLHVLGYFIRTSDVSFHRFEPVTAPGSQELPDIGLQTATPQKTRLRQHQSGDNQRSATWMNKLKRTSGTRSRLASMDDQLKLWASKNPSGAYSSQDNRDAQSVKSLSRNSTAENFPALTGSYSMGGLSGLASRSSITEETSVFFESSTDDGKLQTVCEAAAQMFSSHTEFRRRRYTMLDRQDAFERREKDISNLIQSLPKQARQKTISISKATEKPAVFVLQEAPISKFQAAVVKEKFSDQAFENSASFATSLMAAPSSKYIPHFALQGCASIDMENIAQDLRVAAENAITDEQYTEAAAIVIDLDSFTVKMVTATAARGADGIMMPAADERRASARVFDCHASNFITVTLESFEHLWRSRTMPEFCLMYLEERLQELYGSSRTMTTFIRHQSTVDTKDMMELLGLDMSDFPLALAVGSTLAPDLIADLSSA</sequence>
<dbReference type="InterPro" id="IPR028086">
    <property type="entry name" value="FNIP_C_dom"/>
</dbReference>
<evidence type="ECO:0000256" key="4">
    <source>
        <dbReference type="ARBA" id="ARBA00022490"/>
    </source>
</evidence>
<feature type="compositionally biased region" description="Low complexity" evidence="7">
    <location>
        <begin position="184"/>
        <end position="203"/>
    </location>
</feature>
<evidence type="ECO:0000259" key="8">
    <source>
        <dbReference type="PROSITE" id="PS51836"/>
    </source>
</evidence>
<protein>
    <recommendedName>
        <fullName evidence="8">UDENN FNIP1/2-type domain-containing protein</fullName>
    </recommendedName>
</protein>
<dbReference type="PANTHER" id="PTHR21634:SF9">
    <property type="entry name" value="RE13835P"/>
    <property type="match status" value="1"/>
</dbReference>
<dbReference type="AlphaFoldDB" id="A0A1D1V285"/>
<proteinExistence type="inferred from homology"/>
<gene>
    <name evidence="9" type="primary">RvY_07402-1</name>
    <name evidence="9" type="synonym">RvY_07402.1</name>
    <name evidence="9" type="ORF">RvY_07402</name>
</gene>
<dbReference type="InterPro" id="IPR028085">
    <property type="entry name" value="FNIP_mid_dom"/>
</dbReference>
<dbReference type="OrthoDB" id="10051712at2759"/>
<feature type="region of interest" description="Disordered" evidence="7">
    <location>
        <begin position="584"/>
        <end position="606"/>
    </location>
</feature>
<dbReference type="Pfam" id="PF14636">
    <property type="entry name" value="FNIP_N"/>
    <property type="match status" value="1"/>
</dbReference>
<evidence type="ECO:0000256" key="6">
    <source>
        <dbReference type="ARBA" id="ARBA00023228"/>
    </source>
</evidence>
<dbReference type="PRINTS" id="PR02073">
    <property type="entry name" value="FOLLICULNIP1"/>
</dbReference>
<dbReference type="InterPro" id="IPR037545">
    <property type="entry name" value="DENN_FNIP1/2"/>
</dbReference>
<dbReference type="PANTHER" id="PTHR21634">
    <property type="entry name" value="RE13835P"/>
    <property type="match status" value="1"/>
</dbReference>
<feature type="region of interest" description="Disordered" evidence="7">
    <location>
        <begin position="537"/>
        <end position="571"/>
    </location>
</feature>
<dbReference type="Pfam" id="PF14638">
    <property type="entry name" value="FNIP_C"/>
    <property type="match status" value="1"/>
</dbReference>
<evidence type="ECO:0000313" key="10">
    <source>
        <dbReference type="Proteomes" id="UP000186922"/>
    </source>
</evidence>
<feature type="region of interest" description="Disordered" evidence="7">
    <location>
        <begin position="176"/>
        <end position="244"/>
    </location>
</feature>
<dbReference type="GO" id="GO:0005765">
    <property type="term" value="C:lysosomal membrane"/>
    <property type="evidence" value="ECO:0007669"/>
    <property type="project" value="UniProtKB-SubCell"/>
</dbReference>
<comment type="caution">
    <text evidence="9">The sequence shown here is derived from an EMBL/GenBank/DDBJ whole genome shotgun (WGS) entry which is preliminary data.</text>
</comment>
<dbReference type="InterPro" id="IPR028084">
    <property type="entry name" value="FNIP_N_dom"/>
</dbReference>
<feature type="domain" description="UDENN FNIP1/2-type" evidence="8">
    <location>
        <begin position="44"/>
        <end position="918"/>
    </location>
</feature>
<dbReference type="InterPro" id="IPR026156">
    <property type="entry name" value="FNIP_fam"/>
</dbReference>
<keyword evidence="6" id="KW-0458">Lysosome</keyword>
<feature type="compositionally biased region" description="Polar residues" evidence="7">
    <location>
        <begin position="537"/>
        <end position="556"/>
    </location>
</feature>
<dbReference type="GO" id="GO:0051087">
    <property type="term" value="F:protein-folding chaperone binding"/>
    <property type="evidence" value="ECO:0007669"/>
    <property type="project" value="TreeGrafter"/>
</dbReference>
<feature type="region of interest" description="Disordered" evidence="7">
    <location>
        <begin position="82"/>
        <end position="112"/>
    </location>
</feature>
<evidence type="ECO:0000256" key="3">
    <source>
        <dbReference type="ARBA" id="ARBA00007541"/>
    </source>
</evidence>
<comment type="subcellular location">
    <subcellularLocation>
        <location evidence="1">Cytoplasm</location>
    </subcellularLocation>
    <subcellularLocation>
        <location evidence="2">Lysosome membrane</location>
    </subcellularLocation>
</comment>
<organism evidence="9 10">
    <name type="scientific">Ramazzottius varieornatus</name>
    <name type="common">Water bear</name>
    <name type="synonym">Tardigrade</name>
    <dbReference type="NCBI Taxonomy" id="947166"/>
    <lineage>
        <taxon>Eukaryota</taxon>
        <taxon>Metazoa</taxon>
        <taxon>Ecdysozoa</taxon>
        <taxon>Tardigrada</taxon>
        <taxon>Eutardigrada</taxon>
        <taxon>Parachela</taxon>
        <taxon>Hypsibioidea</taxon>
        <taxon>Ramazzottiidae</taxon>
        <taxon>Ramazzottius</taxon>
    </lineage>
</organism>
<keyword evidence="4" id="KW-0963">Cytoplasm</keyword>
<dbReference type="EMBL" id="BDGG01000003">
    <property type="protein sequence ID" value="GAU95861.1"/>
    <property type="molecule type" value="Genomic_DNA"/>
</dbReference>
<feature type="compositionally biased region" description="Low complexity" evidence="7">
    <location>
        <begin position="87"/>
        <end position="100"/>
    </location>
</feature>
<evidence type="ECO:0000256" key="5">
    <source>
        <dbReference type="ARBA" id="ARBA00023136"/>
    </source>
</evidence>
<dbReference type="PROSITE" id="PS51836">
    <property type="entry name" value="DENN_FNIP12"/>
    <property type="match status" value="1"/>
</dbReference>
<dbReference type="STRING" id="947166.A0A1D1V285"/>
<reference evidence="9 10" key="1">
    <citation type="journal article" date="2016" name="Nat. Commun.">
        <title>Extremotolerant tardigrade genome and improved radiotolerance of human cultured cells by tardigrade-unique protein.</title>
        <authorList>
            <person name="Hashimoto T."/>
            <person name="Horikawa D.D."/>
            <person name="Saito Y."/>
            <person name="Kuwahara H."/>
            <person name="Kozuka-Hata H."/>
            <person name="Shin-I T."/>
            <person name="Minakuchi Y."/>
            <person name="Ohishi K."/>
            <person name="Motoyama A."/>
            <person name="Aizu T."/>
            <person name="Enomoto A."/>
            <person name="Kondo K."/>
            <person name="Tanaka S."/>
            <person name="Hara Y."/>
            <person name="Koshikawa S."/>
            <person name="Sagara H."/>
            <person name="Miura T."/>
            <person name="Yokobori S."/>
            <person name="Miyagawa K."/>
            <person name="Suzuki Y."/>
            <person name="Kubo T."/>
            <person name="Oyama M."/>
            <person name="Kohara Y."/>
            <person name="Fujiyama A."/>
            <person name="Arakawa K."/>
            <person name="Katayama T."/>
            <person name="Toyoda A."/>
            <person name="Kunieda T."/>
        </authorList>
    </citation>
    <scope>NUCLEOTIDE SEQUENCE [LARGE SCALE GENOMIC DNA]</scope>
    <source>
        <strain evidence="9 10">YOKOZUNA-1</strain>
    </source>
</reference>
<evidence type="ECO:0000313" key="9">
    <source>
        <dbReference type="EMBL" id="GAU95861.1"/>
    </source>
</evidence>
<dbReference type="Pfam" id="PF14637">
    <property type="entry name" value="FNIP_M"/>
    <property type="match status" value="1"/>
</dbReference>
<evidence type="ECO:0000256" key="1">
    <source>
        <dbReference type="ARBA" id="ARBA00004496"/>
    </source>
</evidence>
<keyword evidence="10" id="KW-1185">Reference proteome</keyword>
<name>A0A1D1V285_RAMVA</name>
<dbReference type="GO" id="GO:0042030">
    <property type="term" value="F:ATPase inhibitor activity"/>
    <property type="evidence" value="ECO:0007669"/>
    <property type="project" value="TreeGrafter"/>
</dbReference>
<feature type="compositionally biased region" description="Low complexity" evidence="7">
    <location>
        <begin position="224"/>
        <end position="241"/>
    </location>
</feature>
<comment type="similarity">
    <text evidence="3">Belongs to the FNIP family.</text>
</comment>
<dbReference type="Proteomes" id="UP000186922">
    <property type="component" value="Unassembled WGS sequence"/>
</dbReference>
<accession>A0A1D1V285</accession>
<keyword evidence="5" id="KW-0472">Membrane</keyword>